<dbReference type="EMBL" id="FTMD01000009">
    <property type="protein sequence ID" value="SIR08606.1"/>
    <property type="molecule type" value="Genomic_DNA"/>
</dbReference>
<dbReference type="GO" id="GO:0005524">
    <property type="term" value="F:ATP binding"/>
    <property type="evidence" value="ECO:0007669"/>
    <property type="project" value="UniProtKB-KW"/>
</dbReference>
<sequence length="80" mass="8604">MLGETGVGKEIFARWLHEHGDRADQPFVAINCAAIPHDLTGNRSAETPILSFPQSPDGAASDCASYPDKRQEDHGQISAT</sequence>
<dbReference type="Proteomes" id="UP000186819">
    <property type="component" value="Unassembled WGS sequence"/>
</dbReference>
<name>A0A1N6Y236_9RHOO</name>
<evidence type="ECO:0000313" key="5">
    <source>
        <dbReference type="EMBL" id="SIR08606.1"/>
    </source>
</evidence>
<dbReference type="GO" id="GO:0006355">
    <property type="term" value="P:regulation of DNA-templated transcription"/>
    <property type="evidence" value="ECO:0007669"/>
    <property type="project" value="InterPro"/>
</dbReference>
<dbReference type="InterPro" id="IPR002078">
    <property type="entry name" value="Sigma_54_int"/>
</dbReference>
<dbReference type="SUPFAM" id="SSF52540">
    <property type="entry name" value="P-loop containing nucleoside triphosphate hydrolases"/>
    <property type="match status" value="1"/>
</dbReference>
<keyword evidence="6" id="KW-1185">Reference proteome</keyword>
<keyword evidence="2" id="KW-0067">ATP-binding</keyword>
<dbReference type="PROSITE" id="PS50045">
    <property type="entry name" value="SIGMA54_INTERACT_4"/>
    <property type="match status" value="1"/>
</dbReference>
<gene>
    <name evidence="5" type="ORF">SAMN05421829_109200</name>
</gene>
<reference evidence="6" key="1">
    <citation type="submission" date="2017-01" db="EMBL/GenBank/DDBJ databases">
        <authorList>
            <person name="Varghese N."/>
            <person name="Submissions S."/>
        </authorList>
    </citation>
    <scope>NUCLEOTIDE SEQUENCE [LARGE SCALE GENOMIC DNA]</scope>
    <source>
        <strain evidence="6">ATCC 51758</strain>
    </source>
</reference>
<protein>
    <submittedName>
        <fullName evidence="5">Sigma-54 interaction domain-containing protein</fullName>
    </submittedName>
</protein>
<dbReference type="PANTHER" id="PTHR32071">
    <property type="entry name" value="TRANSCRIPTIONAL REGULATORY PROTEIN"/>
    <property type="match status" value="1"/>
</dbReference>
<feature type="domain" description="Sigma-54 factor interaction" evidence="4">
    <location>
        <begin position="1"/>
        <end position="51"/>
    </location>
</feature>
<dbReference type="STRING" id="34027.SAMN05421829_109200"/>
<evidence type="ECO:0000313" key="6">
    <source>
        <dbReference type="Proteomes" id="UP000186819"/>
    </source>
</evidence>
<proteinExistence type="predicted"/>
<dbReference type="Gene3D" id="3.40.50.300">
    <property type="entry name" value="P-loop containing nucleotide triphosphate hydrolases"/>
    <property type="match status" value="1"/>
</dbReference>
<evidence type="ECO:0000256" key="1">
    <source>
        <dbReference type="ARBA" id="ARBA00022741"/>
    </source>
</evidence>
<accession>A0A1N6Y236</accession>
<keyword evidence="1" id="KW-0547">Nucleotide-binding</keyword>
<dbReference type="InterPro" id="IPR027417">
    <property type="entry name" value="P-loop_NTPase"/>
</dbReference>
<dbReference type="AlphaFoldDB" id="A0A1N6Y236"/>
<feature type="compositionally biased region" description="Basic and acidic residues" evidence="3">
    <location>
        <begin position="67"/>
        <end position="80"/>
    </location>
</feature>
<evidence type="ECO:0000259" key="4">
    <source>
        <dbReference type="PROSITE" id="PS50045"/>
    </source>
</evidence>
<evidence type="ECO:0000256" key="2">
    <source>
        <dbReference type="ARBA" id="ARBA00022840"/>
    </source>
</evidence>
<feature type="region of interest" description="Disordered" evidence="3">
    <location>
        <begin position="43"/>
        <end position="80"/>
    </location>
</feature>
<dbReference type="Pfam" id="PF00158">
    <property type="entry name" value="Sigma54_activat"/>
    <property type="match status" value="1"/>
</dbReference>
<evidence type="ECO:0000256" key="3">
    <source>
        <dbReference type="SAM" id="MobiDB-lite"/>
    </source>
</evidence>
<organism evidence="5 6">
    <name type="scientific">Aromatoleum tolulyticum</name>
    <dbReference type="NCBI Taxonomy" id="34027"/>
    <lineage>
        <taxon>Bacteria</taxon>
        <taxon>Pseudomonadati</taxon>
        <taxon>Pseudomonadota</taxon>
        <taxon>Betaproteobacteria</taxon>
        <taxon>Rhodocyclales</taxon>
        <taxon>Rhodocyclaceae</taxon>
        <taxon>Aromatoleum</taxon>
    </lineage>
</organism>